<dbReference type="GO" id="GO:0005524">
    <property type="term" value="F:ATP binding"/>
    <property type="evidence" value="ECO:0007669"/>
    <property type="project" value="UniProtKB-KW"/>
</dbReference>
<evidence type="ECO:0000313" key="9">
    <source>
        <dbReference type="Proteomes" id="UP001328107"/>
    </source>
</evidence>
<dbReference type="CDD" id="cd18808">
    <property type="entry name" value="SF1_C_Upf1"/>
    <property type="match status" value="1"/>
</dbReference>
<proteinExistence type="predicted"/>
<evidence type="ECO:0000256" key="5">
    <source>
        <dbReference type="SAM" id="Coils"/>
    </source>
</evidence>
<feature type="coiled-coil region" evidence="5">
    <location>
        <begin position="407"/>
        <end position="434"/>
    </location>
</feature>
<dbReference type="Proteomes" id="UP001328107">
    <property type="component" value="Unassembled WGS sequence"/>
</dbReference>
<dbReference type="InterPro" id="IPR041679">
    <property type="entry name" value="DNA2/NAM7-like_C"/>
</dbReference>
<dbReference type="Pfam" id="PF13245">
    <property type="entry name" value="AAA_19"/>
    <property type="match status" value="1"/>
</dbReference>
<reference evidence="9" key="1">
    <citation type="submission" date="2022-10" db="EMBL/GenBank/DDBJ databases">
        <title>Genome assembly of Pristionchus species.</title>
        <authorList>
            <person name="Yoshida K."/>
            <person name="Sommer R.J."/>
        </authorList>
    </citation>
    <scope>NUCLEOTIDE SEQUENCE [LARGE SCALE GENOMIC DNA]</scope>
    <source>
        <strain evidence="9">RS5460</strain>
    </source>
</reference>
<dbReference type="PANTHER" id="PTHR43788:SF16">
    <property type="entry name" value="HELICASE WITH ZINC FINGER 2"/>
    <property type="match status" value="1"/>
</dbReference>
<dbReference type="Pfam" id="PF13087">
    <property type="entry name" value="AAA_12"/>
    <property type="match status" value="1"/>
</dbReference>
<keyword evidence="1" id="KW-0547">Nucleotide-binding</keyword>
<dbReference type="EMBL" id="BTRK01000006">
    <property type="protein sequence ID" value="GMR62941.1"/>
    <property type="molecule type" value="Genomic_DNA"/>
</dbReference>
<keyword evidence="5" id="KW-0175">Coiled coil</keyword>
<evidence type="ECO:0000256" key="2">
    <source>
        <dbReference type="ARBA" id="ARBA00022801"/>
    </source>
</evidence>
<dbReference type="InterPro" id="IPR047187">
    <property type="entry name" value="SF1_C_Upf1"/>
</dbReference>
<dbReference type="PANTHER" id="PTHR43788">
    <property type="entry name" value="DNA2/NAM7 HELICASE FAMILY MEMBER"/>
    <property type="match status" value="1"/>
</dbReference>
<gene>
    <name evidence="8" type="ORF">PMAYCL1PPCAC_33136</name>
</gene>
<feature type="compositionally biased region" description="Polar residues" evidence="6">
    <location>
        <begin position="1"/>
        <end position="21"/>
    </location>
</feature>
<keyword evidence="3" id="KW-0347">Helicase</keyword>
<comment type="caution">
    <text evidence="8">The sequence shown here is derived from an EMBL/GenBank/DDBJ whole genome shotgun (WGS) entry which is preliminary data.</text>
</comment>
<evidence type="ECO:0000256" key="4">
    <source>
        <dbReference type="ARBA" id="ARBA00022840"/>
    </source>
</evidence>
<dbReference type="InterPro" id="IPR027417">
    <property type="entry name" value="P-loop_NTPase"/>
</dbReference>
<evidence type="ECO:0000256" key="6">
    <source>
        <dbReference type="SAM" id="MobiDB-lite"/>
    </source>
</evidence>
<evidence type="ECO:0000256" key="1">
    <source>
        <dbReference type="ARBA" id="ARBA00022741"/>
    </source>
</evidence>
<sequence>SQDQVRSAPTHDTSATTTPSRPNEIVPVTTVLLKDSSIPLPPPPSTIPIPSFDLVEPIEEPFSSLSLACVEQGVLVYTIRVTFQRVCFFVPSSLKLLDVKRIDVSLPDIEENSLYLVSAVTPKYIGTFSKLSEPRKYTARTSFVYDSPSTYRQLILPALLLGCRIRDFEQRCATVTQLDVGLVLSMPSPKNRSPKTLTLKTLDGDAFDVDVNFVQKGDEDKRCIVACHPSPLPVSVPKGCLLEVVRGMPHQLRQQPVTGALVECCLKKDAPIDNWPLLECIYGQPGQHVFPATQPAISVLQWAKGGDIHLNAAQSEALACYNSISVPAFVIEAPPGSGKTLTAAAMAASYEGEGVQLFLSTANVPVLNIAQKLAEIDFGSRRPIHLISAFFEFEDKMKEENRSPFSSLALAKNQERLRVEIERLEADLKLAPNEEERKKVQVEIRKTCGCVLDEEHDIYFATLDTILNRYFKANKGGRHIVDVVKKQLHHQVSRVIIDEASQLTEAALNALIICFPKAQIVLIGDSKQLPPFKYRSGDIVSHLAARSAIDVVKDKNNVPVIKLREVYRASPSLIGHYSDVFYDGKLVSRKEMTKKNPIRYLKSRVGADSRCLFWRVGNGRSRTPPDSTSKINDRELFALQWIIGQLKHSNIKEKDVMVICYYKAQRKKAEERLPGYEVLTVDSAQGREKRVVIVLTTRSSVSADPEEDFFNSPMRCNVSVSRHQEALIVLGHPCIASAPNWAQVLSHKSFKHVED</sequence>
<keyword evidence="9" id="KW-1185">Reference proteome</keyword>
<protein>
    <recommendedName>
        <fullName evidence="7">DNA2/NAM7 helicase-like C-terminal domain-containing protein</fullName>
    </recommendedName>
</protein>
<feature type="non-terminal residue" evidence="8">
    <location>
        <position position="1"/>
    </location>
</feature>
<organism evidence="8 9">
    <name type="scientific">Pristionchus mayeri</name>
    <dbReference type="NCBI Taxonomy" id="1317129"/>
    <lineage>
        <taxon>Eukaryota</taxon>
        <taxon>Metazoa</taxon>
        <taxon>Ecdysozoa</taxon>
        <taxon>Nematoda</taxon>
        <taxon>Chromadorea</taxon>
        <taxon>Rhabditida</taxon>
        <taxon>Rhabditina</taxon>
        <taxon>Diplogasteromorpha</taxon>
        <taxon>Diplogasteroidea</taxon>
        <taxon>Neodiplogasteridae</taxon>
        <taxon>Pristionchus</taxon>
    </lineage>
</organism>
<evidence type="ECO:0000259" key="7">
    <source>
        <dbReference type="Pfam" id="PF13087"/>
    </source>
</evidence>
<accession>A0AAN5IGH0</accession>
<feature type="domain" description="DNA2/NAM7 helicase-like C-terminal" evidence="7">
    <location>
        <begin position="547"/>
        <end position="732"/>
    </location>
</feature>
<dbReference type="SUPFAM" id="SSF52540">
    <property type="entry name" value="P-loop containing nucleoside triphosphate hydrolases"/>
    <property type="match status" value="1"/>
</dbReference>
<keyword evidence="2" id="KW-0378">Hydrolase</keyword>
<keyword evidence="4" id="KW-0067">ATP-binding</keyword>
<dbReference type="InterPro" id="IPR050534">
    <property type="entry name" value="Coronavir_polyprotein_1ab"/>
</dbReference>
<dbReference type="GO" id="GO:0016787">
    <property type="term" value="F:hydrolase activity"/>
    <property type="evidence" value="ECO:0007669"/>
    <property type="project" value="UniProtKB-KW"/>
</dbReference>
<dbReference type="AlphaFoldDB" id="A0AAN5IGH0"/>
<feature type="non-terminal residue" evidence="8">
    <location>
        <position position="755"/>
    </location>
</feature>
<dbReference type="Gene3D" id="3.40.50.300">
    <property type="entry name" value="P-loop containing nucleotide triphosphate hydrolases"/>
    <property type="match status" value="2"/>
</dbReference>
<evidence type="ECO:0000256" key="3">
    <source>
        <dbReference type="ARBA" id="ARBA00022806"/>
    </source>
</evidence>
<feature type="region of interest" description="Disordered" evidence="6">
    <location>
        <begin position="1"/>
        <end position="24"/>
    </location>
</feature>
<name>A0AAN5IGH0_9BILA</name>
<dbReference type="GO" id="GO:0043139">
    <property type="term" value="F:5'-3' DNA helicase activity"/>
    <property type="evidence" value="ECO:0007669"/>
    <property type="project" value="TreeGrafter"/>
</dbReference>
<evidence type="ECO:0000313" key="8">
    <source>
        <dbReference type="EMBL" id="GMR62941.1"/>
    </source>
</evidence>